<comment type="caution">
    <text evidence="3">The sequence shown here is derived from an EMBL/GenBank/DDBJ whole genome shotgun (WGS) entry which is preliminary data.</text>
</comment>
<reference evidence="3 4" key="1">
    <citation type="submission" date="2024-09" db="EMBL/GenBank/DDBJ databases">
        <authorList>
            <person name="Sun Q."/>
            <person name="Mori K."/>
        </authorList>
    </citation>
    <scope>NUCLEOTIDE SEQUENCE [LARGE SCALE GENOMIC DNA]</scope>
    <source>
        <strain evidence="3 4">CECT 8460</strain>
    </source>
</reference>
<dbReference type="Proteomes" id="UP001589576">
    <property type="component" value="Unassembled WGS sequence"/>
</dbReference>
<protein>
    <submittedName>
        <fullName evidence="3">Tetratricopeptide repeat protein</fullName>
    </submittedName>
</protein>
<dbReference type="InterPro" id="IPR050498">
    <property type="entry name" value="Ycf3"/>
</dbReference>
<evidence type="ECO:0000256" key="1">
    <source>
        <dbReference type="ARBA" id="ARBA00022737"/>
    </source>
</evidence>
<dbReference type="PANTHER" id="PTHR44858:SF1">
    <property type="entry name" value="UDP-N-ACETYLGLUCOSAMINE--PEPTIDE N-ACETYLGLUCOSAMINYLTRANSFERASE SPINDLY-RELATED"/>
    <property type="match status" value="1"/>
</dbReference>
<dbReference type="Gene3D" id="1.25.40.10">
    <property type="entry name" value="Tetratricopeptide repeat domain"/>
    <property type="match status" value="1"/>
</dbReference>
<dbReference type="PANTHER" id="PTHR44858">
    <property type="entry name" value="TETRATRICOPEPTIDE REPEAT PROTEIN 6"/>
    <property type="match status" value="1"/>
</dbReference>
<evidence type="ECO:0000256" key="2">
    <source>
        <dbReference type="ARBA" id="ARBA00022803"/>
    </source>
</evidence>
<dbReference type="EMBL" id="JBHMFB010000044">
    <property type="protein sequence ID" value="MFB9090564.1"/>
    <property type="molecule type" value="Genomic_DNA"/>
</dbReference>
<keyword evidence="1" id="KW-0677">Repeat</keyword>
<dbReference type="SMART" id="SM00028">
    <property type="entry name" value="TPR"/>
    <property type="match status" value="5"/>
</dbReference>
<dbReference type="RefSeq" id="WP_290284556.1">
    <property type="nucleotide sequence ID" value="NZ_JAUFQN010000019.1"/>
</dbReference>
<dbReference type="InterPro" id="IPR011990">
    <property type="entry name" value="TPR-like_helical_dom_sf"/>
</dbReference>
<accession>A0ABV5GHF6</accession>
<name>A0ABV5GHF6_9FLAO</name>
<evidence type="ECO:0000313" key="3">
    <source>
        <dbReference type="EMBL" id="MFB9090564.1"/>
    </source>
</evidence>
<keyword evidence="2" id="KW-0802">TPR repeat</keyword>
<evidence type="ECO:0000313" key="4">
    <source>
        <dbReference type="Proteomes" id="UP001589576"/>
    </source>
</evidence>
<organism evidence="3 4">
    <name type="scientific">Flavobacterium paronense</name>
    <dbReference type="NCBI Taxonomy" id="1392775"/>
    <lineage>
        <taxon>Bacteria</taxon>
        <taxon>Pseudomonadati</taxon>
        <taxon>Bacteroidota</taxon>
        <taxon>Flavobacteriia</taxon>
        <taxon>Flavobacteriales</taxon>
        <taxon>Flavobacteriaceae</taxon>
        <taxon>Flavobacterium</taxon>
    </lineage>
</organism>
<dbReference type="Pfam" id="PF13181">
    <property type="entry name" value="TPR_8"/>
    <property type="match status" value="1"/>
</dbReference>
<keyword evidence="4" id="KW-1185">Reference proteome</keyword>
<proteinExistence type="predicted"/>
<dbReference type="SUPFAM" id="SSF48452">
    <property type="entry name" value="TPR-like"/>
    <property type="match status" value="1"/>
</dbReference>
<dbReference type="InterPro" id="IPR019734">
    <property type="entry name" value="TPR_rpt"/>
</dbReference>
<sequence>MRKIILSIIAVFVYPVFYGQTVAELYDHKDYEALTKLEDKADALTGEELCQVGFAFFQLEKDDKAVSFYDKAIAKGFDNAPTHFYKGIALTFLRKYQDALIEVDMALKKEPNNQEYMNQKGLIYKFQGKEDKALDYFEEATRFPNTFGEPFFWVAYIYHGNQEYEKALKLYYVAAEKVPKQNTYYVNTLLCIGQLEYTYTQNYQKSAKAYAEAIALRPKDYENYPKLIKAYNAAKEYAKADAVFDLMKTAYKNNELPKELMKSNTVAVDELEYNKQKLTIYKALEDPKEVLDVTYKIKLFNPGGDKVAREFTVEKTIQVANGFKHLLSEVKGEAHFTYPYGWKTDAIPLEDVKKAITQVLDGSLQKMATDK</sequence>
<gene>
    <name evidence="3" type="ORF">ACFFUU_13190</name>
</gene>